<dbReference type="EMBL" id="SJPM01000007">
    <property type="protein sequence ID" value="TWT95079.1"/>
    <property type="molecule type" value="Genomic_DNA"/>
</dbReference>
<evidence type="ECO:0000313" key="1">
    <source>
        <dbReference type="EMBL" id="TWT95079.1"/>
    </source>
</evidence>
<organism evidence="1 2">
    <name type="scientific">Neorhodopirellula pilleata</name>
    <dbReference type="NCBI Taxonomy" id="2714738"/>
    <lineage>
        <taxon>Bacteria</taxon>
        <taxon>Pseudomonadati</taxon>
        <taxon>Planctomycetota</taxon>
        <taxon>Planctomycetia</taxon>
        <taxon>Pirellulales</taxon>
        <taxon>Pirellulaceae</taxon>
        <taxon>Neorhodopirellula</taxon>
    </lineage>
</organism>
<name>A0A5C6A6D2_9BACT</name>
<dbReference type="SUPFAM" id="SSF50129">
    <property type="entry name" value="GroES-like"/>
    <property type="match status" value="1"/>
</dbReference>
<comment type="caution">
    <text evidence="1">The sequence shown here is derived from an EMBL/GenBank/DDBJ whole genome shotgun (WGS) entry which is preliminary data.</text>
</comment>
<accession>A0A5C6A6D2</accession>
<dbReference type="InterPro" id="IPR011032">
    <property type="entry name" value="GroES-like_sf"/>
</dbReference>
<dbReference type="Gene3D" id="3.90.180.10">
    <property type="entry name" value="Medium-chain alcohol dehydrogenases, catalytic domain"/>
    <property type="match status" value="1"/>
</dbReference>
<evidence type="ECO:0000313" key="2">
    <source>
        <dbReference type="Proteomes" id="UP000316213"/>
    </source>
</evidence>
<protein>
    <submittedName>
        <fullName evidence="1">Uncharacterized protein</fullName>
    </submittedName>
</protein>
<dbReference type="Proteomes" id="UP000316213">
    <property type="component" value="Unassembled WGS sequence"/>
</dbReference>
<gene>
    <name evidence="1" type="ORF">Pla100_36600</name>
</gene>
<reference evidence="1 2" key="1">
    <citation type="submission" date="2019-02" db="EMBL/GenBank/DDBJ databases">
        <title>Deep-cultivation of Planctomycetes and their phenomic and genomic characterization uncovers novel biology.</title>
        <authorList>
            <person name="Wiegand S."/>
            <person name="Jogler M."/>
            <person name="Boedeker C."/>
            <person name="Pinto D."/>
            <person name="Vollmers J."/>
            <person name="Rivas-Marin E."/>
            <person name="Kohn T."/>
            <person name="Peeters S.H."/>
            <person name="Heuer A."/>
            <person name="Rast P."/>
            <person name="Oberbeckmann S."/>
            <person name="Bunk B."/>
            <person name="Jeske O."/>
            <person name="Meyerdierks A."/>
            <person name="Storesund J.E."/>
            <person name="Kallscheuer N."/>
            <person name="Luecker S."/>
            <person name="Lage O.M."/>
            <person name="Pohl T."/>
            <person name="Merkel B.J."/>
            <person name="Hornburger P."/>
            <person name="Mueller R.-W."/>
            <person name="Bruemmer F."/>
            <person name="Labrenz M."/>
            <person name="Spormann A.M."/>
            <person name="Op Den Camp H."/>
            <person name="Overmann J."/>
            <person name="Amann R."/>
            <person name="Jetten M.S.M."/>
            <person name="Mascher T."/>
            <person name="Medema M.H."/>
            <person name="Devos D.P."/>
            <person name="Kaster A.-K."/>
            <person name="Ovreas L."/>
            <person name="Rohde M."/>
            <person name="Galperin M.Y."/>
            <person name="Jogler C."/>
        </authorList>
    </citation>
    <scope>NUCLEOTIDE SEQUENCE [LARGE SCALE GENOMIC DNA]</scope>
    <source>
        <strain evidence="1 2">Pla100</strain>
    </source>
</reference>
<dbReference type="AlphaFoldDB" id="A0A5C6A6D2"/>
<sequence length="68" mass="6922">MKGLLPGGFPRVPGYDVAGIIADAAADSPFSVSERVMAFLDSSRGGASADFAVSAIDATAKIPNEMSF</sequence>
<keyword evidence="2" id="KW-1185">Reference proteome</keyword>
<proteinExistence type="predicted"/>